<evidence type="ECO:0000256" key="5">
    <source>
        <dbReference type="ARBA" id="ARBA00023242"/>
    </source>
</evidence>
<evidence type="ECO:0000256" key="2">
    <source>
        <dbReference type="ARBA" id="ARBA00022473"/>
    </source>
</evidence>
<dbReference type="Proteomes" id="UP000708208">
    <property type="component" value="Unassembled WGS sequence"/>
</dbReference>
<dbReference type="OrthoDB" id="5954824at2759"/>
<evidence type="ECO:0000256" key="6">
    <source>
        <dbReference type="SAM" id="MobiDB-lite"/>
    </source>
</evidence>
<keyword evidence="2" id="KW-0217">Developmental protein</keyword>
<keyword evidence="3" id="KW-0805">Transcription regulation</keyword>
<feature type="region of interest" description="Disordered" evidence="6">
    <location>
        <begin position="155"/>
        <end position="194"/>
    </location>
</feature>
<gene>
    <name evidence="8" type="ORF">AFUS01_LOCUS47218</name>
</gene>
<feature type="region of interest" description="Disordered" evidence="6">
    <location>
        <begin position="1"/>
        <end position="31"/>
    </location>
</feature>
<feature type="region of interest" description="Disordered" evidence="6">
    <location>
        <begin position="318"/>
        <end position="342"/>
    </location>
</feature>
<dbReference type="InterPro" id="IPR032067">
    <property type="entry name" value="FOXO-TAD"/>
</dbReference>
<evidence type="ECO:0000256" key="1">
    <source>
        <dbReference type="ARBA" id="ARBA00004123"/>
    </source>
</evidence>
<dbReference type="GO" id="GO:0000981">
    <property type="term" value="F:DNA-binding transcription factor activity, RNA polymerase II-specific"/>
    <property type="evidence" value="ECO:0007669"/>
    <property type="project" value="TreeGrafter"/>
</dbReference>
<dbReference type="PANTHER" id="PTHR45767">
    <property type="entry name" value="FORKHEAD BOX PROTEIN O"/>
    <property type="match status" value="1"/>
</dbReference>
<dbReference type="PANTHER" id="PTHR45767:SF2">
    <property type="entry name" value="FORKHEAD BOX PROTEIN O"/>
    <property type="match status" value="1"/>
</dbReference>
<name>A0A8J2PUU6_9HEXA</name>
<keyword evidence="9" id="KW-1185">Reference proteome</keyword>
<evidence type="ECO:0000313" key="8">
    <source>
        <dbReference type="EMBL" id="CAG7838230.1"/>
    </source>
</evidence>
<comment type="caution">
    <text evidence="8">The sequence shown here is derived from an EMBL/GenBank/DDBJ whole genome shotgun (WGS) entry which is preliminary data.</text>
</comment>
<dbReference type="AlphaFoldDB" id="A0A8J2PUU6"/>
<dbReference type="Pfam" id="PF16676">
    <property type="entry name" value="FOXO-TAD"/>
    <property type="match status" value="1"/>
</dbReference>
<reference evidence="8" key="1">
    <citation type="submission" date="2021-06" db="EMBL/GenBank/DDBJ databases">
        <authorList>
            <person name="Hodson N. C."/>
            <person name="Mongue J. A."/>
            <person name="Jaron S. K."/>
        </authorList>
    </citation>
    <scope>NUCLEOTIDE SEQUENCE</scope>
</reference>
<accession>A0A8J2PUU6</accession>
<evidence type="ECO:0000259" key="7">
    <source>
        <dbReference type="Pfam" id="PF16676"/>
    </source>
</evidence>
<feature type="compositionally biased region" description="Low complexity" evidence="6">
    <location>
        <begin position="177"/>
        <end position="193"/>
    </location>
</feature>
<dbReference type="GO" id="GO:0000978">
    <property type="term" value="F:RNA polymerase II cis-regulatory region sequence-specific DNA binding"/>
    <property type="evidence" value="ECO:0007669"/>
    <property type="project" value="TreeGrafter"/>
</dbReference>
<evidence type="ECO:0000313" key="9">
    <source>
        <dbReference type="Proteomes" id="UP000708208"/>
    </source>
</evidence>
<feature type="domain" description="FOXO protein transactivation" evidence="7">
    <location>
        <begin position="230"/>
        <end position="264"/>
    </location>
</feature>
<keyword evidence="4" id="KW-0804">Transcription</keyword>
<feature type="compositionally biased region" description="Low complexity" evidence="6">
    <location>
        <begin position="321"/>
        <end position="336"/>
    </location>
</feature>
<evidence type="ECO:0000256" key="4">
    <source>
        <dbReference type="ARBA" id="ARBA00023163"/>
    </source>
</evidence>
<sequence>MLNPDAKPGKAARRRATSMETSKFEKKRGRIRKKLENLRNGVIDSPCSSLSEGLDIFPGPGTVDELVGAGGNYIGSTSNLSPDFRPRASSNASSCGRLSPILRESVDLHDNQVPPMSPWGGDYYTAASSHYERYIAEEALAGNLANNMKLGDALNSPEFSFHHSPGGTTEQNYNAAPQQPQPQQQQPQQQQQQFRRNNLGENEYSPYSTFNGTSAVSGSGGGNHVIDTKADLDFIEQLDSTFDCNVDEVLQNELSLGGDIDFNFGNVGAHHVLAHAHLQQQHQAQPTMMFNPSNTSLHHLMNSQLMGSNGPALMTAGGGNNSPNSVPTVVTTSSTTGRPWVH</sequence>
<dbReference type="EMBL" id="CAJVCH010571675">
    <property type="protein sequence ID" value="CAG7838230.1"/>
    <property type="molecule type" value="Genomic_DNA"/>
</dbReference>
<organism evidence="8 9">
    <name type="scientific">Allacma fusca</name>
    <dbReference type="NCBI Taxonomy" id="39272"/>
    <lineage>
        <taxon>Eukaryota</taxon>
        <taxon>Metazoa</taxon>
        <taxon>Ecdysozoa</taxon>
        <taxon>Arthropoda</taxon>
        <taxon>Hexapoda</taxon>
        <taxon>Collembola</taxon>
        <taxon>Symphypleona</taxon>
        <taxon>Sminthuridae</taxon>
        <taxon>Allacma</taxon>
    </lineage>
</organism>
<evidence type="ECO:0000256" key="3">
    <source>
        <dbReference type="ARBA" id="ARBA00023015"/>
    </source>
</evidence>
<keyword evidence="5" id="KW-0539">Nucleus</keyword>
<protein>
    <recommendedName>
        <fullName evidence="7">FOXO protein transactivation domain-containing protein</fullName>
    </recommendedName>
</protein>
<proteinExistence type="predicted"/>
<feature type="compositionally biased region" description="Polar residues" evidence="6">
    <location>
        <begin position="166"/>
        <end position="176"/>
    </location>
</feature>
<comment type="subcellular location">
    <subcellularLocation>
        <location evidence="1">Nucleus</location>
    </subcellularLocation>
</comment>
<dbReference type="GO" id="GO:0005634">
    <property type="term" value="C:nucleus"/>
    <property type="evidence" value="ECO:0007669"/>
    <property type="project" value="UniProtKB-SubCell"/>
</dbReference>